<feature type="region of interest" description="Disordered" evidence="1">
    <location>
        <begin position="1"/>
        <end position="68"/>
    </location>
</feature>
<comment type="caution">
    <text evidence="2">The sequence shown here is derived from an EMBL/GenBank/DDBJ whole genome shotgun (WGS) entry which is preliminary data.</text>
</comment>
<sequence>MYGDPQQFQQQHQQPPNQHPLGGDFSRGPPPPGPPMMRQPSASSTTLAPEFQQHHHPRHPSGPAPPPYEAEFWRSAIKSCIISSSERTSSGTELRAKLPSSLLLTLTMESSSYTSCVWETFVGGKSLVCLILKKENSNRVQDVDVRPIPPQFALWVEWAFFVDGGSMCNSIGHVGKVEPQGI</sequence>
<feature type="compositionally biased region" description="Pro residues" evidence="1">
    <location>
        <begin position="28"/>
        <end position="37"/>
    </location>
</feature>
<feature type="compositionally biased region" description="Low complexity" evidence="1">
    <location>
        <begin position="1"/>
        <end position="20"/>
    </location>
</feature>
<accession>A0A5D3BED1</accession>
<dbReference type="Proteomes" id="UP000321947">
    <property type="component" value="Unassembled WGS sequence"/>
</dbReference>
<evidence type="ECO:0000313" key="2">
    <source>
        <dbReference type="EMBL" id="TYJ98180.1"/>
    </source>
</evidence>
<gene>
    <name evidence="2" type="ORF">E5676_scaffold180G00660</name>
</gene>
<name>A0A5D3BED1_CUCMM</name>
<dbReference type="EMBL" id="SSTD01018169">
    <property type="protein sequence ID" value="TYJ98180.1"/>
    <property type="molecule type" value="Genomic_DNA"/>
</dbReference>
<reference evidence="2 3" key="1">
    <citation type="submission" date="2019-08" db="EMBL/GenBank/DDBJ databases">
        <title>Draft genome sequences of two oriental melons (Cucumis melo L. var makuwa).</title>
        <authorList>
            <person name="Kwon S.-Y."/>
        </authorList>
    </citation>
    <scope>NUCLEOTIDE SEQUENCE [LARGE SCALE GENOMIC DNA]</scope>
    <source>
        <strain evidence="3">cv. Chang Bougi</strain>
        <tissue evidence="2">Leaf</tissue>
    </source>
</reference>
<protein>
    <submittedName>
        <fullName evidence="2">Flowering time control protein FY</fullName>
    </submittedName>
</protein>
<evidence type="ECO:0000313" key="3">
    <source>
        <dbReference type="Proteomes" id="UP000321947"/>
    </source>
</evidence>
<organism evidence="2 3">
    <name type="scientific">Cucumis melo var. makuwa</name>
    <name type="common">Oriental melon</name>
    <dbReference type="NCBI Taxonomy" id="1194695"/>
    <lineage>
        <taxon>Eukaryota</taxon>
        <taxon>Viridiplantae</taxon>
        <taxon>Streptophyta</taxon>
        <taxon>Embryophyta</taxon>
        <taxon>Tracheophyta</taxon>
        <taxon>Spermatophyta</taxon>
        <taxon>Magnoliopsida</taxon>
        <taxon>eudicotyledons</taxon>
        <taxon>Gunneridae</taxon>
        <taxon>Pentapetalae</taxon>
        <taxon>rosids</taxon>
        <taxon>fabids</taxon>
        <taxon>Cucurbitales</taxon>
        <taxon>Cucurbitaceae</taxon>
        <taxon>Benincaseae</taxon>
        <taxon>Cucumis</taxon>
    </lineage>
</organism>
<dbReference type="AlphaFoldDB" id="A0A5D3BED1"/>
<proteinExistence type="predicted"/>
<evidence type="ECO:0000256" key="1">
    <source>
        <dbReference type="SAM" id="MobiDB-lite"/>
    </source>
</evidence>